<dbReference type="InterPro" id="IPR011032">
    <property type="entry name" value="GroES-like_sf"/>
</dbReference>
<dbReference type="Proteomes" id="UP000754883">
    <property type="component" value="Unassembled WGS sequence"/>
</dbReference>
<sequence length="355" mass="37377">MADKMDIWALTAWDKPLEKISQEIPTPTGTEVLIKVSHVGVCHSDLHFAQGHYDMGGGKKFYVKDRGAKLPAALGHEILGQVAATGPEAAHLGIGTKQIVYPWIGCGECTRCGQENDNLCAAQRGLGTLRNGGFAEYVLVPHSKYLVELGDLDPAVACTFGCSGITTLSAVRKILPLPPNEPILLIGAGGLGLAAISVLKAFRHENIVCADVNDEKLAAATKAGASATINTAKSDSPVAEILKATGGPLLAVIDFVNNTATATMVNKLVAKGAKWVQVGVMGGTVELSLVGNIFKGLTIYSNITGNLEELRTLTEMAKRGDLSSIAIQKIPWDSVNEAMDLLRAGKVSGRMVLVK</sequence>
<comment type="cofactor">
    <cofactor evidence="1">
        <name>Zn(2+)</name>
        <dbReference type="ChEBI" id="CHEBI:29105"/>
    </cofactor>
</comment>
<dbReference type="PANTHER" id="PTHR42940:SF8">
    <property type="entry name" value="VACUOLAR PROTEIN SORTING-ASSOCIATED PROTEIN 11"/>
    <property type="match status" value="1"/>
</dbReference>
<dbReference type="GO" id="GO:0046872">
    <property type="term" value="F:metal ion binding"/>
    <property type="evidence" value="ECO:0007669"/>
    <property type="project" value="UniProtKB-KW"/>
</dbReference>
<reference evidence="8" key="1">
    <citation type="submission" date="2019-06" db="EMBL/GenBank/DDBJ databases">
        <authorList>
            <person name="Broberg M."/>
        </authorList>
    </citation>
    <scope>NUCLEOTIDE SEQUENCE [LARGE SCALE GENOMIC DNA]</scope>
</reference>
<evidence type="ECO:0000256" key="2">
    <source>
        <dbReference type="ARBA" id="ARBA00008072"/>
    </source>
</evidence>
<name>A0A9N9UEM4_9HYPO</name>
<feature type="domain" description="Enoyl reductase (ER)" evidence="6">
    <location>
        <begin position="9"/>
        <end position="353"/>
    </location>
</feature>
<evidence type="ECO:0000313" key="8">
    <source>
        <dbReference type="Proteomes" id="UP000754883"/>
    </source>
</evidence>
<dbReference type="CDD" id="cd08240">
    <property type="entry name" value="6_hydroxyhexanoate_dh_like"/>
    <property type="match status" value="1"/>
</dbReference>
<evidence type="ECO:0000256" key="5">
    <source>
        <dbReference type="ARBA" id="ARBA00023002"/>
    </source>
</evidence>
<dbReference type="EMBL" id="CABFNO020001405">
    <property type="protein sequence ID" value="CAG9986539.1"/>
    <property type="molecule type" value="Genomic_DNA"/>
</dbReference>
<comment type="similarity">
    <text evidence="2">Belongs to the zinc-containing alcohol dehydrogenase family.</text>
</comment>
<evidence type="ECO:0000259" key="6">
    <source>
        <dbReference type="SMART" id="SM00829"/>
    </source>
</evidence>
<dbReference type="SUPFAM" id="SSF51735">
    <property type="entry name" value="NAD(P)-binding Rossmann-fold domains"/>
    <property type="match status" value="1"/>
</dbReference>
<keyword evidence="4" id="KW-0862">Zinc</keyword>
<evidence type="ECO:0000256" key="3">
    <source>
        <dbReference type="ARBA" id="ARBA00022723"/>
    </source>
</evidence>
<dbReference type="InterPro" id="IPR036291">
    <property type="entry name" value="NAD(P)-bd_dom_sf"/>
</dbReference>
<accession>A0A9N9UEM4</accession>
<dbReference type="Pfam" id="PF00107">
    <property type="entry name" value="ADH_zinc_N"/>
    <property type="match status" value="1"/>
</dbReference>
<comment type="caution">
    <text evidence="7">The sequence shown here is derived from an EMBL/GenBank/DDBJ whole genome shotgun (WGS) entry which is preliminary data.</text>
</comment>
<evidence type="ECO:0000313" key="7">
    <source>
        <dbReference type="EMBL" id="CAG9986539.1"/>
    </source>
</evidence>
<dbReference type="SMART" id="SM00829">
    <property type="entry name" value="PKS_ER"/>
    <property type="match status" value="1"/>
</dbReference>
<evidence type="ECO:0000256" key="1">
    <source>
        <dbReference type="ARBA" id="ARBA00001947"/>
    </source>
</evidence>
<gene>
    <name evidence="7" type="ORF">CBYS24578_00007733</name>
</gene>
<keyword evidence="5" id="KW-0560">Oxidoreductase</keyword>
<keyword evidence="8" id="KW-1185">Reference proteome</keyword>
<dbReference type="PANTHER" id="PTHR42940">
    <property type="entry name" value="ALCOHOL DEHYDROGENASE 1-RELATED"/>
    <property type="match status" value="1"/>
</dbReference>
<dbReference type="InterPro" id="IPR013154">
    <property type="entry name" value="ADH-like_N"/>
</dbReference>
<dbReference type="SUPFAM" id="SSF50129">
    <property type="entry name" value="GroES-like"/>
    <property type="match status" value="1"/>
</dbReference>
<dbReference type="InterPro" id="IPR020843">
    <property type="entry name" value="ER"/>
</dbReference>
<dbReference type="Gene3D" id="3.90.180.10">
    <property type="entry name" value="Medium-chain alcohol dehydrogenases, catalytic domain"/>
    <property type="match status" value="1"/>
</dbReference>
<dbReference type="OrthoDB" id="1879366at2759"/>
<protein>
    <recommendedName>
        <fullName evidence="6">Enoyl reductase (ER) domain-containing protein</fullName>
    </recommendedName>
</protein>
<organism evidence="7 8">
    <name type="scientific">Clonostachys byssicola</name>
    <dbReference type="NCBI Taxonomy" id="160290"/>
    <lineage>
        <taxon>Eukaryota</taxon>
        <taxon>Fungi</taxon>
        <taxon>Dikarya</taxon>
        <taxon>Ascomycota</taxon>
        <taxon>Pezizomycotina</taxon>
        <taxon>Sordariomycetes</taxon>
        <taxon>Hypocreomycetidae</taxon>
        <taxon>Hypocreales</taxon>
        <taxon>Bionectriaceae</taxon>
        <taxon>Clonostachys</taxon>
    </lineage>
</organism>
<dbReference type="GO" id="GO:0004022">
    <property type="term" value="F:alcohol dehydrogenase (NAD+) activity"/>
    <property type="evidence" value="ECO:0007669"/>
    <property type="project" value="TreeGrafter"/>
</dbReference>
<dbReference type="AlphaFoldDB" id="A0A9N9UEM4"/>
<dbReference type="InterPro" id="IPR013149">
    <property type="entry name" value="ADH-like_C"/>
</dbReference>
<proteinExistence type="inferred from homology"/>
<evidence type="ECO:0000256" key="4">
    <source>
        <dbReference type="ARBA" id="ARBA00022833"/>
    </source>
</evidence>
<dbReference type="GO" id="GO:0005737">
    <property type="term" value="C:cytoplasm"/>
    <property type="evidence" value="ECO:0007669"/>
    <property type="project" value="TreeGrafter"/>
</dbReference>
<keyword evidence="3" id="KW-0479">Metal-binding</keyword>
<dbReference type="Pfam" id="PF08240">
    <property type="entry name" value="ADH_N"/>
    <property type="match status" value="1"/>
</dbReference>
<reference evidence="7 8" key="2">
    <citation type="submission" date="2021-10" db="EMBL/GenBank/DDBJ databases">
        <authorList>
            <person name="Piombo E."/>
        </authorList>
    </citation>
    <scope>NUCLEOTIDE SEQUENCE [LARGE SCALE GENOMIC DNA]</scope>
</reference>
<dbReference type="Gene3D" id="3.40.50.720">
    <property type="entry name" value="NAD(P)-binding Rossmann-like Domain"/>
    <property type="match status" value="1"/>
</dbReference>